<dbReference type="SMART" id="SM00774">
    <property type="entry name" value="WRKY"/>
    <property type="match status" value="1"/>
</dbReference>
<dbReference type="GO" id="GO:0003700">
    <property type="term" value="F:DNA-binding transcription factor activity"/>
    <property type="evidence" value="ECO:0007669"/>
    <property type="project" value="InterPro"/>
</dbReference>
<sequence length="69" mass="8006">MVKAENASTASVQTNHKSGYNWRKYGQKQVKGNENPRSYYKCTYQSCPTKKKVERQAAYREGLQMKTIL</sequence>
<gene>
    <name evidence="7" type="ORF">G2W53_030148</name>
</gene>
<evidence type="ECO:0000256" key="3">
    <source>
        <dbReference type="ARBA" id="ARBA00023125"/>
    </source>
</evidence>
<dbReference type="GO" id="GO:0043565">
    <property type="term" value="F:sequence-specific DNA binding"/>
    <property type="evidence" value="ECO:0007669"/>
    <property type="project" value="InterPro"/>
</dbReference>
<dbReference type="EMBL" id="JAAIUW010000009">
    <property type="protein sequence ID" value="KAF7816179.1"/>
    <property type="molecule type" value="Genomic_DNA"/>
</dbReference>
<evidence type="ECO:0000256" key="1">
    <source>
        <dbReference type="ARBA" id="ARBA00004123"/>
    </source>
</evidence>
<accession>A0A834TF94</accession>
<dbReference type="PANTHER" id="PTHR31221:SF360">
    <property type="entry name" value="WRKY DOMAIN-CONTAINING PROTEIN"/>
    <property type="match status" value="1"/>
</dbReference>
<dbReference type="Pfam" id="PF03106">
    <property type="entry name" value="WRKY"/>
    <property type="match status" value="1"/>
</dbReference>
<dbReference type="InterPro" id="IPR036576">
    <property type="entry name" value="WRKY_dom_sf"/>
</dbReference>
<evidence type="ECO:0000313" key="7">
    <source>
        <dbReference type="EMBL" id="KAF7816179.1"/>
    </source>
</evidence>
<comment type="caution">
    <text evidence="7">The sequence shown here is derived from an EMBL/GenBank/DDBJ whole genome shotgun (WGS) entry which is preliminary data.</text>
</comment>
<dbReference type="OrthoDB" id="1918969at2759"/>
<dbReference type="PANTHER" id="PTHR31221">
    <property type="entry name" value="WRKY TRANSCRIPTION FACTOR PROTEIN 1-RELATED"/>
    <property type="match status" value="1"/>
</dbReference>
<keyword evidence="3" id="KW-0238">DNA-binding</keyword>
<dbReference type="GO" id="GO:0005634">
    <property type="term" value="C:nucleus"/>
    <property type="evidence" value="ECO:0007669"/>
    <property type="project" value="UniProtKB-SubCell"/>
</dbReference>
<protein>
    <submittedName>
        <fullName evidence="7">WRKY transcription factor WRKY24-like</fullName>
    </submittedName>
</protein>
<dbReference type="Proteomes" id="UP000634136">
    <property type="component" value="Unassembled WGS sequence"/>
</dbReference>
<dbReference type="AlphaFoldDB" id="A0A834TF94"/>
<name>A0A834TF94_9FABA</name>
<keyword evidence="4" id="KW-0804">Transcription</keyword>
<dbReference type="PROSITE" id="PS50811">
    <property type="entry name" value="WRKY"/>
    <property type="match status" value="1"/>
</dbReference>
<keyword evidence="2" id="KW-0805">Transcription regulation</keyword>
<dbReference type="Gene3D" id="2.20.25.80">
    <property type="entry name" value="WRKY domain"/>
    <property type="match status" value="1"/>
</dbReference>
<reference evidence="7" key="1">
    <citation type="submission" date="2020-09" db="EMBL/GenBank/DDBJ databases">
        <title>Genome-Enabled Discovery of Anthraquinone Biosynthesis in Senna tora.</title>
        <authorList>
            <person name="Kang S.-H."/>
            <person name="Pandey R.P."/>
            <person name="Lee C.-M."/>
            <person name="Sim J.-S."/>
            <person name="Jeong J.-T."/>
            <person name="Choi B.-S."/>
            <person name="Jung M."/>
            <person name="Ginzburg D."/>
            <person name="Zhao K."/>
            <person name="Won S.Y."/>
            <person name="Oh T.-J."/>
            <person name="Yu Y."/>
            <person name="Kim N.-H."/>
            <person name="Lee O.R."/>
            <person name="Lee T.-H."/>
            <person name="Bashyal P."/>
            <person name="Kim T.-S."/>
            <person name="Lee W.-H."/>
            <person name="Kawkins C."/>
            <person name="Kim C.-K."/>
            <person name="Kim J.S."/>
            <person name="Ahn B.O."/>
            <person name="Rhee S.Y."/>
            <person name="Sohng J.K."/>
        </authorList>
    </citation>
    <scope>NUCLEOTIDE SEQUENCE</scope>
    <source>
        <tissue evidence="7">Leaf</tissue>
    </source>
</reference>
<dbReference type="InterPro" id="IPR003657">
    <property type="entry name" value="WRKY_dom"/>
</dbReference>
<evidence type="ECO:0000256" key="2">
    <source>
        <dbReference type="ARBA" id="ARBA00023015"/>
    </source>
</evidence>
<comment type="subcellular location">
    <subcellularLocation>
        <location evidence="1">Nucleus</location>
    </subcellularLocation>
</comment>
<evidence type="ECO:0000256" key="5">
    <source>
        <dbReference type="ARBA" id="ARBA00023242"/>
    </source>
</evidence>
<organism evidence="7 8">
    <name type="scientific">Senna tora</name>
    <dbReference type="NCBI Taxonomy" id="362788"/>
    <lineage>
        <taxon>Eukaryota</taxon>
        <taxon>Viridiplantae</taxon>
        <taxon>Streptophyta</taxon>
        <taxon>Embryophyta</taxon>
        <taxon>Tracheophyta</taxon>
        <taxon>Spermatophyta</taxon>
        <taxon>Magnoliopsida</taxon>
        <taxon>eudicotyledons</taxon>
        <taxon>Gunneridae</taxon>
        <taxon>Pentapetalae</taxon>
        <taxon>rosids</taxon>
        <taxon>fabids</taxon>
        <taxon>Fabales</taxon>
        <taxon>Fabaceae</taxon>
        <taxon>Caesalpinioideae</taxon>
        <taxon>Cassia clade</taxon>
        <taxon>Senna</taxon>
    </lineage>
</organism>
<feature type="domain" description="WRKY" evidence="6">
    <location>
        <begin position="11"/>
        <end position="55"/>
    </location>
</feature>
<evidence type="ECO:0000256" key="4">
    <source>
        <dbReference type="ARBA" id="ARBA00023163"/>
    </source>
</evidence>
<proteinExistence type="predicted"/>
<evidence type="ECO:0000259" key="6">
    <source>
        <dbReference type="PROSITE" id="PS50811"/>
    </source>
</evidence>
<keyword evidence="8" id="KW-1185">Reference proteome</keyword>
<dbReference type="SUPFAM" id="SSF118290">
    <property type="entry name" value="WRKY DNA-binding domain"/>
    <property type="match status" value="1"/>
</dbReference>
<keyword evidence="5" id="KW-0539">Nucleus</keyword>
<dbReference type="InterPro" id="IPR044810">
    <property type="entry name" value="WRKY_plant"/>
</dbReference>
<evidence type="ECO:0000313" key="8">
    <source>
        <dbReference type="Proteomes" id="UP000634136"/>
    </source>
</evidence>